<gene>
    <name evidence="1" type="ORF">HKBW3S42_02481</name>
</gene>
<dbReference type="Proteomes" id="UP000568877">
    <property type="component" value="Unassembled WGS sequence"/>
</dbReference>
<sequence length="37" mass="4141">DQLAISTPGEFKEVDLKGSIELCEKSRIESDFLGKQE</sequence>
<feature type="non-terminal residue" evidence="1">
    <location>
        <position position="1"/>
    </location>
</feature>
<comment type="caution">
    <text evidence="1">The sequence shown here is derived from an EMBL/GenBank/DDBJ whole genome shotgun (WGS) entry which is preliminary data.</text>
</comment>
<evidence type="ECO:0000313" key="2">
    <source>
        <dbReference type="Proteomes" id="UP000568877"/>
    </source>
</evidence>
<organism evidence="1 2">
    <name type="scientific">Candidatus Hakubella thermalkaliphila</name>
    <dbReference type="NCBI Taxonomy" id="2754717"/>
    <lineage>
        <taxon>Bacteria</taxon>
        <taxon>Bacillati</taxon>
        <taxon>Actinomycetota</taxon>
        <taxon>Actinomycetota incertae sedis</taxon>
        <taxon>Candidatus Hakubellales</taxon>
        <taxon>Candidatus Hakubellaceae</taxon>
        <taxon>Candidatus Hakubella</taxon>
    </lineage>
</organism>
<accession>A0A6V8PTP4</accession>
<proteinExistence type="predicted"/>
<name>A0A6V8PTP4_9ACTN</name>
<evidence type="ECO:0000313" key="1">
    <source>
        <dbReference type="EMBL" id="GFP34141.1"/>
    </source>
</evidence>
<dbReference type="AlphaFoldDB" id="A0A6V8PTP4"/>
<dbReference type="EMBL" id="BLSA01000978">
    <property type="protein sequence ID" value="GFP34141.1"/>
    <property type="molecule type" value="Genomic_DNA"/>
</dbReference>
<reference evidence="1 2" key="1">
    <citation type="journal article" date="2020" name="Front. Microbiol.">
        <title>Single-cell genomics of novel Actinobacteria with the Wood-Ljungdahl pathway discovered in a serpentinizing system.</title>
        <authorList>
            <person name="Merino N."/>
            <person name="Kawai M."/>
            <person name="Boyd E.S."/>
            <person name="Colman D.R."/>
            <person name="McGlynn S.E."/>
            <person name="Nealson K.H."/>
            <person name="Kurokawa K."/>
            <person name="Hongoh Y."/>
        </authorList>
    </citation>
    <scope>NUCLEOTIDE SEQUENCE [LARGE SCALE GENOMIC DNA]</scope>
    <source>
        <strain evidence="1 2">S42</strain>
    </source>
</reference>
<protein>
    <submittedName>
        <fullName evidence="1">Uncharacterized protein</fullName>
    </submittedName>
</protein>